<reference evidence="2" key="2">
    <citation type="submission" date="2019-12" db="EMBL/GenBank/DDBJ databases">
        <title>The whole-genome sequencing of Haloarcula japonica strain pws8.</title>
        <authorList>
            <person name="Verma D.K."/>
            <person name="Gopal K."/>
            <person name="Prasad E.S."/>
        </authorList>
    </citation>
    <scope>NUCLEOTIDE SEQUENCE</scope>
    <source>
        <strain evidence="2">Pws8</strain>
    </source>
</reference>
<sequence length="181" mass="20302">MRVRDWQDILEDVMESNANPGDWRAVGGDRANGIGEDIYFGHPDAGVYQLKTYAKNPFEVQGVGSQVARRIDDDIDPLFPNDGSGIFGVQQGPEDEDDAKEKAKNLETVLETHADAPTSPQALLEDMMDAMDSPAYGPMEFDHHDRPDQMSELTETFEEAEELLDAEFEDVIEEDVERGFY</sequence>
<gene>
    <name evidence="1" type="ORF">AMS69_11680</name>
    <name evidence="2" type="ORF">GOC83_10465</name>
</gene>
<dbReference type="STRING" id="1705562.AMS69_11680"/>
<proteinExistence type="predicted"/>
<dbReference type="Proteomes" id="UP000037729">
    <property type="component" value="Unassembled WGS sequence"/>
</dbReference>
<dbReference type="AlphaFoldDB" id="A0A0M9AJ75"/>
<dbReference type="RefSeq" id="WP_004961247.1">
    <property type="nucleotide sequence ID" value="NZ_JAWJXX010000003.1"/>
</dbReference>
<dbReference type="EMBL" id="WOWB01000001">
    <property type="protein sequence ID" value="NLV06549.1"/>
    <property type="molecule type" value="Genomic_DNA"/>
</dbReference>
<evidence type="ECO:0000313" key="1">
    <source>
        <dbReference type="EMBL" id="KOX93102.1"/>
    </source>
</evidence>
<dbReference type="EMBL" id="LIUF01000003">
    <property type="protein sequence ID" value="KOX93102.1"/>
    <property type="molecule type" value="Genomic_DNA"/>
</dbReference>
<reference evidence="1 3" key="1">
    <citation type="submission" date="2015-08" db="EMBL/GenBank/DDBJ databases">
        <title>Genomes of Isolates from Cabo Rojo, PR.</title>
        <authorList>
            <person name="Sanchez-Nieves R.L."/>
            <person name="Montalvo-Rodriguez R."/>
        </authorList>
    </citation>
    <scope>NUCLEOTIDE SEQUENCE [LARGE SCALE GENOMIC DNA]</scope>
    <source>
        <strain evidence="1 3">SL3</strain>
    </source>
</reference>
<dbReference type="GeneID" id="64822400"/>
<protein>
    <submittedName>
        <fullName evidence="1">Uncharacterized protein</fullName>
    </submittedName>
</protein>
<organism evidence="1 3">
    <name type="scientific">Haloarcula rubripromontorii</name>
    <dbReference type="NCBI Taxonomy" id="1705562"/>
    <lineage>
        <taxon>Archaea</taxon>
        <taxon>Methanobacteriati</taxon>
        <taxon>Methanobacteriota</taxon>
        <taxon>Stenosarchaea group</taxon>
        <taxon>Halobacteria</taxon>
        <taxon>Halobacteriales</taxon>
        <taxon>Haloarculaceae</taxon>
        <taxon>Haloarcula</taxon>
    </lineage>
</organism>
<name>A0A0M9AJ75_9EURY</name>
<evidence type="ECO:0000313" key="2">
    <source>
        <dbReference type="EMBL" id="NLV06549.1"/>
    </source>
</evidence>
<accession>A0A0M9AJ75</accession>
<dbReference type="Proteomes" id="UP000610611">
    <property type="component" value="Unassembled WGS sequence"/>
</dbReference>
<comment type="caution">
    <text evidence="1">The sequence shown here is derived from an EMBL/GenBank/DDBJ whole genome shotgun (WGS) entry which is preliminary data.</text>
</comment>
<keyword evidence="3" id="KW-1185">Reference proteome</keyword>
<dbReference type="PATRIC" id="fig|1705562.3.peg.522"/>
<dbReference type="OrthoDB" id="213677at2157"/>
<evidence type="ECO:0000313" key="3">
    <source>
        <dbReference type="Proteomes" id="UP000037729"/>
    </source>
</evidence>